<reference evidence="1" key="1">
    <citation type="submission" date="2013-11" db="EMBL/GenBank/DDBJ databases">
        <title>Genome sequence of the fusiform rust pathogen reveals effectors for host alternation and coevolution with pine.</title>
        <authorList>
            <consortium name="DOE Joint Genome Institute"/>
            <person name="Smith K."/>
            <person name="Pendleton A."/>
            <person name="Kubisiak T."/>
            <person name="Anderson C."/>
            <person name="Salamov A."/>
            <person name="Aerts A."/>
            <person name="Riley R."/>
            <person name="Clum A."/>
            <person name="Lindquist E."/>
            <person name="Ence D."/>
            <person name="Campbell M."/>
            <person name="Kronenberg Z."/>
            <person name="Feau N."/>
            <person name="Dhillon B."/>
            <person name="Hamelin R."/>
            <person name="Burleigh J."/>
            <person name="Smith J."/>
            <person name="Yandell M."/>
            <person name="Nelson C."/>
            <person name="Grigoriev I."/>
            <person name="Davis J."/>
        </authorList>
    </citation>
    <scope>NUCLEOTIDE SEQUENCE</scope>
    <source>
        <strain evidence="1">G11</strain>
    </source>
</reference>
<sequence>MLHSSGINTSTPSIQTFYFSEQNVSTLSKRLSMLKSISALHISNLPEKKSIVFNLSRIEHIIQLKLHYVKKYRLLSHISSYTCSPLP</sequence>
<dbReference type="Proteomes" id="UP000886653">
    <property type="component" value="Unassembled WGS sequence"/>
</dbReference>
<name>A0A9P6NCY7_9BASI</name>
<accession>A0A9P6NCY7</accession>
<comment type="caution">
    <text evidence="1">The sequence shown here is derived from an EMBL/GenBank/DDBJ whole genome shotgun (WGS) entry which is preliminary data.</text>
</comment>
<keyword evidence="2" id="KW-1185">Reference proteome</keyword>
<evidence type="ECO:0000313" key="2">
    <source>
        <dbReference type="Proteomes" id="UP000886653"/>
    </source>
</evidence>
<organism evidence="1 2">
    <name type="scientific">Cronartium quercuum f. sp. fusiforme G11</name>
    <dbReference type="NCBI Taxonomy" id="708437"/>
    <lineage>
        <taxon>Eukaryota</taxon>
        <taxon>Fungi</taxon>
        <taxon>Dikarya</taxon>
        <taxon>Basidiomycota</taxon>
        <taxon>Pucciniomycotina</taxon>
        <taxon>Pucciniomycetes</taxon>
        <taxon>Pucciniales</taxon>
        <taxon>Coleosporiaceae</taxon>
        <taxon>Cronartium</taxon>
    </lineage>
</organism>
<protein>
    <submittedName>
        <fullName evidence="1">Uncharacterized protein</fullName>
    </submittedName>
</protein>
<evidence type="ECO:0000313" key="1">
    <source>
        <dbReference type="EMBL" id="KAG0143653.1"/>
    </source>
</evidence>
<proteinExistence type="predicted"/>
<gene>
    <name evidence="1" type="ORF">CROQUDRAFT_172307</name>
</gene>
<dbReference type="EMBL" id="MU167314">
    <property type="protein sequence ID" value="KAG0143653.1"/>
    <property type="molecule type" value="Genomic_DNA"/>
</dbReference>
<dbReference type="AlphaFoldDB" id="A0A9P6NCY7"/>